<reference evidence="8" key="1">
    <citation type="submission" date="2018-05" db="EMBL/GenBank/DDBJ databases">
        <title>Draft genome of Mucuna pruriens seed.</title>
        <authorList>
            <person name="Nnadi N.E."/>
            <person name="Vos R."/>
            <person name="Hasami M.H."/>
            <person name="Devisetty U.K."/>
            <person name="Aguiy J.C."/>
        </authorList>
    </citation>
    <scope>NUCLEOTIDE SEQUENCE [LARGE SCALE GENOMIC DNA]</scope>
    <source>
        <strain evidence="8">JCA_2017</strain>
    </source>
</reference>
<protein>
    <submittedName>
        <fullName evidence="8">Uncharacterized protein</fullName>
    </submittedName>
</protein>
<keyword evidence="9" id="KW-1185">Reference proteome</keyword>
<proteinExistence type="inferred from homology"/>
<evidence type="ECO:0000256" key="6">
    <source>
        <dbReference type="SAM" id="MobiDB-lite"/>
    </source>
</evidence>
<comment type="caution">
    <text evidence="8">The sequence shown here is derived from an EMBL/GenBank/DDBJ whole genome shotgun (WGS) entry which is preliminary data.</text>
</comment>
<feature type="non-terminal residue" evidence="8">
    <location>
        <position position="1"/>
    </location>
</feature>
<evidence type="ECO:0000313" key="9">
    <source>
        <dbReference type="Proteomes" id="UP000257109"/>
    </source>
</evidence>
<dbReference type="GO" id="GO:0030154">
    <property type="term" value="P:cell differentiation"/>
    <property type="evidence" value="ECO:0007669"/>
    <property type="project" value="UniProtKB-KW"/>
</dbReference>
<sequence length="105" mass="11442">MASKLFFTTVLLLMLLCLLLTRDPSGCSSAYECFGANAAALRDSPNRKVLAVLKDKRTTLKASMQGSSSSIKYAEKPLSWELRKVPSGPDPLHHNGVNPKKPQTP</sequence>
<keyword evidence="3" id="KW-0964">Secreted</keyword>
<dbReference type="PANTHER" id="PTHR36349:SF2">
    <property type="entry name" value="PROTEIN CLAVATA 3"/>
    <property type="match status" value="1"/>
</dbReference>
<evidence type="ECO:0000313" key="8">
    <source>
        <dbReference type="EMBL" id="RDX90755.1"/>
    </source>
</evidence>
<dbReference type="PANTHER" id="PTHR36349">
    <property type="entry name" value="PROTEIN CLAVATA 3"/>
    <property type="match status" value="1"/>
</dbReference>
<dbReference type="EMBL" id="QJKJ01005294">
    <property type="protein sequence ID" value="RDX90755.1"/>
    <property type="molecule type" value="Genomic_DNA"/>
</dbReference>
<evidence type="ECO:0000256" key="2">
    <source>
        <dbReference type="ARBA" id="ARBA00005416"/>
    </source>
</evidence>
<feature type="region of interest" description="Disordered" evidence="6">
    <location>
        <begin position="82"/>
        <end position="105"/>
    </location>
</feature>
<evidence type="ECO:0000256" key="7">
    <source>
        <dbReference type="SAM" id="SignalP"/>
    </source>
</evidence>
<comment type="subcellular location">
    <subcellularLocation>
        <location evidence="1">Secreted</location>
    </subcellularLocation>
</comment>
<evidence type="ECO:0000256" key="5">
    <source>
        <dbReference type="ARBA" id="ARBA00022782"/>
    </source>
</evidence>
<dbReference type="OrthoDB" id="1862509at2759"/>
<comment type="similarity">
    <text evidence="2">Belongs to the CLV3/ESR signal peptide family.</text>
</comment>
<gene>
    <name evidence="8" type="ORF">CR513_27353</name>
</gene>
<feature type="signal peptide" evidence="7">
    <location>
        <begin position="1"/>
        <end position="21"/>
    </location>
</feature>
<dbReference type="AlphaFoldDB" id="A0A371GJQ0"/>
<dbReference type="GO" id="GO:0033612">
    <property type="term" value="F:receptor serine/threonine kinase binding"/>
    <property type="evidence" value="ECO:0007669"/>
    <property type="project" value="InterPro"/>
</dbReference>
<dbReference type="InterPro" id="IPR044962">
    <property type="entry name" value="CLV3/ESR"/>
</dbReference>
<accession>A0A371GJQ0</accession>
<dbReference type="GO" id="GO:0005576">
    <property type="term" value="C:extracellular region"/>
    <property type="evidence" value="ECO:0007669"/>
    <property type="project" value="UniProtKB-SubCell"/>
</dbReference>
<dbReference type="Proteomes" id="UP000257109">
    <property type="component" value="Unassembled WGS sequence"/>
</dbReference>
<organism evidence="8 9">
    <name type="scientific">Mucuna pruriens</name>
    <name type="common">Velvet bean</name>
    <name type="synonym">Dolichos pruriens</name>
    <dbReference type="NCBI Taxonomy" id="157652"/>
    <lineage>
        <taxon>Eukaryota</taxon>
        <taxon>Viridiplantae</taxon>
        <taxon>Streptophyta</taxon>
        <taxon>Embryophyta</taxon>
        <taxon>Tracheophyta</taxon>
        <taxon>Spermatophyta</taxon>
        <taxon>Magnoliopsida</taxon>
        <taxon>eudicotyledons</taxon>
        <taxon>Gunneridae</taxon>
        <taxon>Pentapetalae</taxon>
        <taxon>rosids</taxon>
        <taxon>fabids</taxon>
        <taxon>Fabales</taxon>
        <taxon>Fabaceae</taxon>
        <taxon>Papilionoideae</taxon>
        <taxon>50 kb inversion clade</taxon>
        <taxon>NPAAA clade</taxon>
        <taxon>indigoferoid/millettioid clade</taxon>
        <taxon>Phaseoleae</taxon>
        <taxon>Mucuna</taxon>
    </lineage>
</organism>
<keyword evidence="4 7" id="KW-0732">Signal</keyword>
<feature type="chain" id="PRO_5017084122" evidence="7">
    <location>
        <begin position="22"/>
        <end position="105"/>
    </location>
</feature>
<name>A0A371GJQ0_MUCPR</name>
<evidence type="ECO:0000256" key="1">
    <source>
        <dbReference type="ARBA" id="ARBA00004613"/>
    </source>
</evidence>
<evidence type="ECO:0000256" key="3">
    <source>
        <dbReference type="ARBA" id="ARBA00022525"/>
    </source>
</evidence>
<keyword evidence="5" id="KW-0221">Differentiation</keyword>
<evidence type="ECO:0000256" key="4">
    <source>
        <dbReference type="ARBA" id="ARBA00022729"/>
    </source>
</evidence>